<accession>A0A2A2FA11</accession>
<sequence length="178" mass="20345">MTVDEIPSHLRVEASTRTIRLFTSRWFVLLRHGLPLIVLIIVYWLLGSPPLVVLESLILIVLVIGLCTSAVRYITLAILSWLDTGQPKETLLELENGTLRLTLDDINETVPLADCERIDVSRKRWWVAPHLAFTIRRQDGYSRRVETNIDLPELRKALATISDTVLPSVRQQAREQMP</sequence>
<dbReference type="Proteomes" id="UP000218896">
    <property type="component" value="Unassembled WGS sequence"/>
</dbReference>
<comment type="caution">
    <text evidence="2">The sequence shown here is derived from an EMBL/GenBank/DDBJ whole genome shotgun (WGS) entry which is preliminary data.</text>
</comment>
<reference evidence="2 3" key="1">
    <citation type="submission" date="2017-08" db="EMBL/GenBank/DDBJ databases">
        <title>Halovibrio sewagensis sp. nov., isolated from wastewater of high salinity.</title>
        <authorList>
            <person name="Dong X."/>
            <person name="Zhang G."/>
        </authorList>
    </citation>
    <scope>NUCLEOTIDE SEQUENCE [LARGE SCALE GENOMIC DNA]</scope>
    <source>
        <strain evidence="2 3">YL5-2</strain>
    </source>
</reference>
<dbReference type="AlphaFoldDB" id="A0A2A2FA11"/>
<keyword evidence="1" id="KW-0812">Transmembrane</keyword>
<keyword evidence="1" id="KW-1133">Transmembrane helix</keyword>
<dbReference type="RefSeq" id="WP_095615889.1">
    <property type="nucleotide sequence ID" value="NZ_NSKD01000001.1"/>
</dbReference>
<keyword evidence="3" id="KW-1185">Reference proteome</keyword>
<organism evidence="2 3">
    <name type="scientific">Halovibrio salipaludis</name>
    <dbReference type="NCBI Taxonomy" id="2032626"/>
    <lineage>
        <taxon>Bacteria</taxon>
        <taxon>Pseudomonadati</taxon>
        <taxon>Pseudomonadota</taxon>
        <taxon>Gammaproteobacteria</taxon>
        <taxon>Oceanospirillales</taxon>
        <taxon>Halomonadaceae</taxon>
        <taxon>Halovibrio</taxon>
    </lineage>
</organism>
<name>A0A2A2FA11_9GAMM</name>
<evidence type="ECO:0000313" key="3">
    <source>
        <dbReference type="Proteomes" id="UP000218896"/>
    </source>
</evidence>
<gene>
    <name evidence="2" type="ORF">CK501_01145</name>
</gene>
<evidence type="ECO:0000256" key="1">
    <source>
        <dbReference type="SAM" id="Phobius"/>
    </source>
</evidence>
<protein>
    <submittedName>
        <fullName evidence="2">Uncharacterized protein</fullName>
    </submittedName>
</protein>
<feature type="transmembrane region" description="Helical" evidence="1">
    <location>
        <begin position="58"/>
        <end position="82"/>
    </location>
</feature>
<dbReference type="EMBL" id="NSKD01000001">
    <property type="protein sequence ID" value="PAU81788.1"/>
    <property type="molecule type" value="Genomic_DNA"/>
</dbReference>
<evidence type="ECO:0000313" key="2">
    <source>
        <dbReference type="EMBL" id="PAU81788.1"/>
    </source>
</evidence>
<keyword evidence="1" id="KW-0472">Membrane</keyword>
<proteinExistence type="predicted"/>
<feature type="transmembrane region" description="Helical" evidence="1">
    <location>
        <begin position="26"/>
        <end position="46"/>
    </location>
</feature>